<name>A0ACB6ZC30_THEGA</name>
<comment type="caution">
    <text evidence="1">The sequence shown here is derived from an EMBL/GenBank/DDBJ whole genome shotgun (WGS) entry which is preliminary data.</text>
</comment>
<reference evidence="1" key="1">
    <citation type="submission" date="2019-10" db="EMBL/GenBank/DDBJ databases">
        <authorList>
            <consortium name="DOE Joint Genome Institute"/>
            <person name="Kuo A."/>
            <person name="Miyauchi S."/>
            <person name="Kiss E."/>
            <person name="Drula E."/>
            <person name="Kohler A."/>
            <person name="Sanchez-Garcia M."/>
            <person name="Andreopoulos B."/>
            <person name="Barry K.W."/>
            <person name="Bonito G."/>
            <person name="Buee M."/>
            <person name="Carver A."/>
            <person name="Chen C."/>
            <person name="Cichocki N."/>
            <person name="Clum A."/>
            <person name="Culley D."/>
            <person name="Crous P.W."/>
            <person name="Fauchery L."/>
            <person name="Girlanda M."/>
            <person name="Hayes R."/>
            <person name="Keri Z."/>
            <person name="Labutti K."/>
            <person name="Lipzen A."/>
            <person name="Lombard V."/>
            <person name="Magnuson J."/>
            <person name="Maillard F."/>
            <person name="Morin E."/>
            <person name="Murat C."/>
            <person name="Nolan M."/>
            <person name="Ohm R."/>
            <person name="Pangilinan J."/>
            <person name="Pereira M."/>
            <person name="Perotto S."/>
            <person name="Peter M."/>
            <person name="Riley R."/>
            <person name="Sitrit Y."/>
            <person name="Stielow B."/>
            <person name="Szollosi G."/>
            <person name="Zifcakova L."/>
            <person name="Stursova M."/>
            <person name="Spatafora J.W."/>
            <person name="Tedersoo L."/>
            <person name="Vaario L.-M."/>
            <person name="Yamada A."/>
            <person name="Yan M."/>
            <person name="Wang P."/>
            <person name="Xu J."/>
            <person name="Bruns T."/>
            <person name="Baldrian P."/>
            <person name="Vilgalys R."/>
            <person name="Henrissat B."/>
            <person name="Grigoriev I.V."/>
            <person name="Hibbett D."/>
            <person name="Nagy L.G."/>
            <person name="Martin F.M."/>
        </authorList>
    </citation>
    <scope>NUCLEOTIDE SEQUENCE</scope>
    <source>
        <strain evidence="1">P2</strain>
    </source>
</reference>
<accession>A0ACB6ZC30</accession>
<gene>
    <name evidence="1" type="ORF">BDM02DRAFT_2799609</name>
</gene>
<evidence type="ECO:0000313" key="2">
    <source>
        <dbReference type="Proteomes" id="UP000886501"/>
    </source>
</evidence>
<evidence type="ECO:0000313" key="1">
    <source>
        <dbReference type="EMBL" id="KAF9647127.1"/>
    </source>
</evidence>
<sequence>MDRTRIQYRLVHYELRIRAIRLEHSRYARSRSPSPLFERGKRDLLWYRRPHLQRTFLGGRDHKQYNLAHYRSSSNEASSSTAGLSRSVPDRATDHFDPNGNQMLSLTSEASKPMKLCGTVYQGATVSYSHETFHFEDGNVEIVWTHSFPGSFLNNLILLQPPWHPFPSTLPNAPMPKGCPRIVFKDSAEDFVVLSKMIYAPGLCIDRVWIPQRVDKIWRPGKVILDVISHQKLACLPQIQVSRRAIIGQPP</sequence>
<proteinExistence type="predicted"/>
<reference evidence="1" key="2">
    <citation type="journal article" date="2020" name="Nat. Commun.">
        <title>Large-scale genome sequencing of mycorrhizal fungi provides insights into the early evolution of symbiotic traits.</title>
        <authorList>
            <person name="Miyauchi S."/>
            <person name="Kiss E."/>
            <person name="Kuo A."/>
            <person name="Drula E."/>
            <person name="Kohler A."/>
            <person name="Sanchez-Garcia M."/>
            <person name="Morin E."/>
            <person name="Andreopoulos B."/>
            <person name="Barry K.W."/>
            <person name="Bonito G."/>
            <person name="Buee M."/>
            <person name="Carver A."/>
            <person name="Chen C."/>
            <person name="Cichocki N."/>
            <person name="Clum A."/>
            <person name="Culley D."/>
            <person name="Crous P.W."/>
            <person name="Fauchery L."/>
            <person name="Girlanda M."/>
            <person name="Hayes R.D."/>
            <person name="Keri Z."/>
            <person name="LaButti K."/>
            <person name="Lipzen A."/>
            <person name="Lombard V."/>
            <person name="Magnuson J."/>
            <person name="Maillard F."/>
            <person name="Murat C."/>
            <person name="Nolan M."/>
            <person name="Ohm R.A."/>
            <person name="Pangilinan J."/>
            <person name="Pereira M.F."/>
            <person name="Perotto S."/>
            <person name="Peter M."/>
            <person name="Pfister S."/>
            <person name="Riley R."/>
            <person name="Sitrit Y."/>
            <person name="Stielow J.B."/>
            <person name="Szollosi G."/>
            <person name="Zifcakova L."/>
            <person name="Stursova M."/>
            <person name="Spatafora J.W."/>
            <person name="Tedersoo L."/>
            <person name="Vaario L.M."/>
            <person name="Yamada A."/>
            <person name="Yan M."/>
            <person name="Wang P."/>
            <person name="Xu J."/>
            <person name="Bruns T."/>
            <person name="Baldrian P."/>
            <person name="Vilgalys R."/>
            <person name="Dunand C."/>
            <person name="Henrissat B."/>
            <person name="Grigoriev I.V."/>
            <person name="Hibbett D."/>
            <person name="Nagy L.G."/>
            <person name="Martin F.M."/>
        </authorList>
    </citation>
    <scope>NUCLEOTIDE SEQUENCE</scope>
    <source>
        <strain evidence="1">P2</strain>
    </source>
</reference>
<organism evidence="1 2">
    <name type="scientific">Thelephora ganbajun</name>
    <name type="common">Ganba fungus</name>
    <dbReference type="NCBI Taxonomy" id="370292"/>
    <lineage>
        <taxon>Eukaryota</taxon>
        <taxon>Fungi</taxon>
        <taxon>Dikarya</taxon>
        <taxon>Basidiomycota</taxon>
        <taxon>Agaricomycotina</taxon>
        <taxon>Agaricomycetes</taxon>
        <taxon>Thelephorales</taxon>
        <taxon>Thelephoraceae</taxon>
        <taxon>Thelephora</taxon>
    </lineage>
</organism>
<dbReference type="Proteomes" id="UP000886501">
    <property type="component" value="Unassembled WGS sequence"/>
</dbReference>
<dbReference type="EMBL" id="MU118040">
    <property type="protein sequence ID" value="KAF9647127.1"/>
    <property type="molecule type" value="Genomic_DNA"/>
</dbReference>
<keyword evidence="2" id="KW-1185">Reference proteome</keyword>
<protein>
    <submittedName>
        <fullName evidence="1">Uncharacterized protein</fullName>
    </submittedName>
</protein>